<dbReference type="GO" id="GO:0050660">
    <property type="term" value="F:flavin adenine dinucleotide binding"/>
    <property type="evidence" value="ECO:0007669"/>
    <property type="project" value="InterPro"/>
</dbReference>
<evidence type="ECO:0000256" key="4">
    <source>
        <dbReference type="ARBA" id="ARBA00022827"/>
    </source>
</evidence>
<evidence type="ECO:0000256" key="5">
    <source>
        <dbReference type="ARBA" id="ARBA00023002"/>
    </source>
</evidence>
<name>A0A3B0S673_9ZZZZ</name>
<evidence type="ECO:0000259" key="6">
    <source>
        <dbReference type="Pfam" id="PF00441"/>
    </source>
</evidence>
<dbReference type="Pfam" id="PF00441">
    <property type="entry name" value="Acyl-CoA_dh_1"/>
    <property type="match status" value="1"/>
</dbReference>
<evidence type="ECO:0000313" key="7">
    <source>
        <dbReference type="EMBL" id="VAV99382.1"/>
    </source>
</evidence>
<keyword evidence="5" id="KW-0560">Oxidoreductase</keyword>
<dbReference type="Gene3D" id="1.10.540.10">
    <property type="entry name" value="Acyl-CoA dehydrogenase/oxidase, N-terminal domain"/>
    <property type="match status" value="1"/>
</dbReference>
<dbReference type="PANTHER" id="PTHR43884:SF20">
    <property type="entry name" value="ACYL-COA DEHYDROGENASE FADE28"/>
    <property type="match status" value="1"/>
</dbReference>
<comment type="similarity">
    <text evidence="2">Belongs to the acyl-CoA dehydrogenase family.</text>
</comment>
<dbReference type="SUPFAM" id="SSF47203">
    <property type="entry name" value="Acyl-CoA dehydrogenase C-terminal domain-like"/>
    <property type="match status" value="1"/>
</dbReference>
<dbReference type="InterPro" id="IPR009075">
    <property type="entry name" value="AcylCo_DH/oxidase_C"/>
</dbReference>
<evidence type="ECO:0000256" key="1">
    <source>
        <dbReference type="ARBA" id="ARBA00001974"/>
    </source>
</evidence>
<dbReference type="SUPFAM" id="SSF56645">
    <property type="entry name" value="Acyl-CoA dehydrogenase NM domain-like"/>
    <property type="match status" value="1"/>
</dbReference>
<protein>
    <recommendedName>
        <fullName evidence="6">Acyl-CoA dehydrogenase/oxidase C-terminal domain-containing protein</fullName>
    </recommendedName>
</protein>
<keyword evidence="3" id="KW-0285">Flavoprotein</keyword>
<reference evidence="7" key="1">
    <citation type="submission" date="2018-06" db="EMBL/GenBank/DDBJ databases">
        <authorList>
            <person name="Zhirakovskaya E."/>
        </authorList>
    </citation>
    <scope>NUCLEOTIDE SEQUENCE</scope>
</reference>
<sequence length="342" mass="36956">MINTEGMVAETAAKIFNDLCDREVPHKAEAGEYPAALWDAIYENGLHLAWVSEDNGGFNADYGEVFGAIWASAQAASPVPFAETLIANWMLDRAGLAPADGSASFALSGPQPSAVIPFGAHADKIVLFDSPHNEIALFDNRGADLVPAEALSPDGATRIIFSGHVAEQSAQTNLSRRAFEALILTVRAVQMAAAMEKALGLTLDYVSTREQFGRPLSKFQAIQQQLAVAASETAAATMAATQAASAFTRHKDNPEKAWHEAVIAKVQIGHSVEAVTEPFHQVHGAMGYTQEYDLHHYTRRLWAWRDGLGNEHHWSKILGAELAVTSPDEIWKGVTTGQWIAS</sequence>
<evidence type="ECO:0000256" key="2">
    <source>
        <dbReference type="ARBA" id="ARBA00009347"/>
    </source>
</evidence>
<keyword evidence="4" id="KW-0274">FAD</keyword>
<dbReference type="InterPro" id="IPR036250">
    <property type="entry name" value="AcylCo_DH-like_C"/>
</dbReference>
<dbReference type="Gene3D" id="1.20.140.10">
    <property type="entry name" value="Butyryl-CoA Dehydrogenase, subunit A, domain 3"/>
    <property type="match status" value="1"/>
</dbReference>
<gene>
    <name evidence="7" type="ORF">MNBD_ALPHA04-2331</name>
</gene>
<dbReference type="InterPro" id="IPR037069">
    <property type="entry name" value="AcylCoA_DH/ox_N_sf"/>
</dbReference>
<proteinExistence type="inferred from homology"/>
<organism evidence="7">
    <name type="scientific">hydrothermal vent metagenome</name>
    <dbReference type="NCBI Taxonomy" id="652676"/>
    <lineage>
        <taxon>unclassified sequences</taxon>
        <taxon>metagenomes</taxon>
        <taxon>ecological metagenomes</taxon>
    </lineage>
</organism>
<feature type="domain" description="Acyl-CoA dehydrogenase/oxidase C-terminal" evidence="6">
    <location>
        <begin position="188"/>
        <end position="301"/>
    </location>
</feature>
<dbReference type="GO" id="GO:0003995">
    <property type="term" value="F:acyl-CoA dehydrogenase activity"/>
    <property type="evidence" value="ECO:0007669"/>
    <property type="project" value="TreeGrafter"/>
</dbReference>
<dbReference type="PANTHER" id="PTHR43884">
    <property type="entry name" value="ACYL-COA DEHYDROGENASE"/>
    <property type="match status" value="1"/>
</dbReference>
<dbReference type="EMBL" id="UOEF01000284">
    <property type="protein sequence ID" value="VAV99382.1"/>
    <property type="molecule type" value="Genomic_DNA"/>
</dbReference>
<evidence type="ECO:0000256" key="3">
    <source>
        <dbReference type="ARBA" id="ARBA00022630"/>
    </source>
</evidence>
<accession>A0A3B0S673</accession>
<comment type="cofactor">
    <cofactor evidence="1">
        <name>FAD</name>
        <dbReference type="ChEBI" id="CHEBI:57692"/>
    </cofactor>
</comment>
<dbReference type="AlphaFoldDB" id="A0A3B0S673"/>
<dbReference type="InterPro" id="IPR009100">
    <property type="entry name" value="AcylCoA_DH/oxidase_NM_dom_sf"/>
</dbReference>